<proteinExistence type="predicted"/>
<dbReference type="RefSeq" id="WP_073120570.1">
    <property type="nucleotide sequence ID" value="NZ_BMEN01000003.1"/>
</dbReference>
<accession>A0A1M5VF30</accession>
<evidence type="ECO:0000313" key="1">
    <source>
        <dbReference type="EMBL" id="SHH73801.1"/>
    </source>
</evidence>
<keyword evidence="2" id="KW-1185">Reference proteome</keyword>
<name>A0A1M5VF30_9FLAO</name>
<sequence>MKKSLLLICTSLCILSFTIYNQIDFQKILQEKLEDYSNNHYPEKIYIQTDKPIYTLDEDIWFTGYLVNGITHQRTDKSRVLHVELINPKDSIVAQRTLYVNDISVAGDIKIDNNWEAGNYILRGYTNYMKNDKYGSFFKKEIPIYTIQKDSITQKDSILEIENEINSDATLNLKPIVSFYPEGGYLINNLPNRVAFKVKNDKYKNISLKGFLKNQNGEEITEIKTLEFGLGNFMINPKPNNTYYLSMLINGKEEKYPLPNALDKGYTLNVTNAGSSIIINAKSTLDNGLQNTYLVAHERGTLLFKNYQETNKKSSSLKIPTTSLADGVVNFTLFNNEGNPVAERSVFVDNSKNNLKATINTNQQTYNSRKKVTLNLDVTNTSGTKEPSTLSMSVRDLKAFPYNTRTPNIKTYLLLTSDLRGKIEDPGYFFEKENDPKRRYILDLVMMTHGWKRFTWQELLSNKDKKQKFEPENSISISGVVKKLKKPYTENKGPVRLTFLGKIFSQEPTKISDSLGRFTFGPYGFMDTIPVLIEARVHNFVSDDYKERNVVILVDQPEASPEINHNTHSINNSNDLKKEANFLKVTQYIEQIKFEYNQKVEKLKAVELTAKRKTEESRRRAEMNRKSGYGGVGLGGSKRVDVGDLKGISSLTAYQLASRLSGVYVSNGKLYLTRTQAPAKIFLDRMEVDSDFIKSINAFEISFVDVLVGADVNLLGTSGGGAIALFSLSGNERSKAIKREPGVINFNAVGFYTARKFYAPDHINGFEEMNNNDVRTTLHWEPIIKTTSDKSSEITFFTSDLKSDYIIEVEGISANGQPIHAIKTFNVE</sequence>
<dbReference type="AlphaFoldDB" id="A0A1M5VF30"/>
<gene>
    <name evidence="1" type="ORF">SAMN05444281_1751</name>
</gene>
<dbReference type="OrthoDB" id="679547at2"/>
<reference evidence="2" key="1">
    <citation type="submission" date="2016-11" db="EMBL/GenBank/DDBJ databases">
        <authorList>
            <person name="Varghese N."/>
            <person name="Submissions S."/>
        </authorList>
    </citation>
    <scope>NUCLEOTIDE SEQUENCE [LARGE SCALE GENOMIC DNA]</scope>
    <source>
        <strain evidence="2">DSM 100572</strain>
    </source>
</reference>
<dbReference type="Gene3D" id="2.60.40.1930">
    <property type="match status" value="1"/>
</dbReference>
<dbReference type="STRING" id="1195760.SAMN05444281_1751"/>
<organism evidence="1 2">
    <name type="scientific">Wenyingzhuangia marina</name>
    <dbReference type="NCBI Taxonomy" id="1195760"/>
    <lineage>
        <taxon>Bacteria</taxon>
        <taxon>Pseudomonadati</taxon>
        <taxon>Bacteroidota</taxon>
        <taxon>Flavobacteriia</taxon>
        <taxon>Flavobacteriales</taxon>
        <taxon>Flavobacteriaceae</taxon>
        <taxon>Wenyingzhuangia</taxon>
    </lineage>
</organism>
<protein>
    <recommendedName>
        <fullName evidence="3">MG2 domain-containing protein</fullName>
    </recommendedName>
</protein>
<dbReference type="EMBL" id="FQXQ01000003">
    <property type="protein sequence ID" value="SHH73801.1"/>
    <property type="molecule type" value="Genomic_DNA"/>
</dbReference>
<evidence type="ECO:0000313" key="2">
    <source>
        <dbReference type="Proteomes" id="UP000184109"/>
    </source>
</evidence>
<dbReference type="Proteomes" id="UP000184109">
    <property type="component" value="Unassembled WGS sequence"/>
</dbReference>
<evidence type="ECO:0008006" key="3">
    <source>
        <dbReference type="Google" id="ProtNLM"/>
    </source>
</evidence>